<name>A0AAT9G8P8_9RICK</name>
<proteinExistence type="predicted"/>
<accession>A0AAT9G8P8</accession>
<keyword evidence="1" id="KW-0812">Transmembrane</keyword>
<dbReference type="EMBL" id="AP029170">
    <property type="protein sequence ID" value="BFD46203.1"/>
    <property type="molecule type" value="Genomic_DNA"/>
</dbReference>
<sequence>MDKEIKKYINAGKTNLIVIYILFLCGVVAPLLPIIGAVFAYINKDTKDRLLASHYTFILRTFCIGFIGIIISMITTIILIGPVLYVCLFVWFILRIAIGLKYLLNDTGHPNYMTYWIK</sequence>
<gene>
    <name evidence="2" type="ORF">DMENIID0002_08490</name>
</gene>
<evidence type="ECO:0000256" key="1">
    <source>
        <dbReference type="SAM" id="Phobius"/>
    </source>
</evidence>
<protein>
    <submittedName>
        <fullName evidence="2">DUF4870 family protein</fullName>
    </submittedName>
</protein>
<dbReference type="AlphaFoldDB" id="A0AAT9G8P8"/>
<organism evidence="2">
    <name type="scientific">Candidatus Tisiphia endosymbiont of Sergentomyia squamirostris</name>
    <dbReference type="NCBI Taxonomy" id="3113639"/>
    <lineage>
        <taxon>Bacteria</taxon>
        <taxon>Pseudomonadati</taxon>
        <taxon>Pseudomonadota</taxon>
        <taxon>Alphaproteobacteria</taxon>
        <taxon>Rickettsiales</taxon>
        <taxon>Rickettsiaceae</taxon>
        <taxon>Rickettsieae</taxon>
        <taxon>Candidatus Tisiphia</taxon>
    </lineage>
</organism>
<feature type="transmembrane region" description="Helical" evidence="1">
    <location>
        <begin position="83"/>
        <end position="104"/>
    </location>
</feature>
<feature type="transmembrane region" description="Helical" evidence="1">
    <location>
        <begin position="54"/>
        <end position="77"/>
    </location>
</feature>
<keyword evidence="1" id="KW-0472">Membrane</keyword>
<reference evidence="2" key="1">
    <citation type="submission" date="2024-01" db="EMBL/GenBank/DDBJ databases">
        <title>Sequencing the genomes of a sandfly, Sergentomyia squamirostris, and its two endosymbionts.</title>
        <authorList>
            <person name="Itokawa K."/>
            <person name="Sanjoba C."/>
        </authorList>
    </citation>
    <scope>NUCLEOTIDE SEQUENCE</scope>
    <source>
        <strain evidence="2">RiSSQ</strain>
    </source>
</reference>
<feature type="transmembrane region" description="Helical" evidence="1">
    <location>
        <begin position="17"/>
        <end position="42"/>
    </location>
</feature>
<evidence type="ECO:0000313" key="2">
    <source>
        <dbReference type="EMBL" id="BFD46203.1"/>
    </source>
</evidence>
<keyword evidence="1" id="KW-1133">Transmembrane helix</keyword>